<dbReference type="PANTHER" id="PTHR10903">
    <property type="entry name" value="GTPASE, IMAP FAMILY MEMBER-RELATED"/>
    <property type="match status" value="1"/>
</dbReference>
<evidence type="ECO:0000256" key="4">
    <source>
        <dbReference type="SAM" id="Coils"/>
    </source>
</evidence>
<dbReference type="CDD" id="cd01852">
    <property type="entry name" value="AIG1"/>
    <property type="match status" value="2"/>
</dbReference>
<feature type="transmembrane region" description="Helical" evidence="6">
    <location>
        <begin position="626"/>
        <end position="647"/>
    </location>
</feature>
<protein>
    <submittedName>
        <fullName evidence="10">Uncharacterized protein LOC120037241</fullName>
    </submittedName>
</protein>
<dbReference type="FunFam" id="3.40.50.300:FF:000366">
    <property type="entry name" value="GTPase, IMAP family member 2"/>
    <property type="match status" value="2"/>
</dbReference>
<dbReference type="Pfam" id="PF04548">
    <property type="entry name" value="AIG1"/>
    <property type="match status" value="2"/>
</dbReference>
<feature type="coiled-coil region" evidence="4">
    <location>
        <begin position="571"/>
        <end position="625"/>
    </location>
</feature>
<keyword evidence="6" id="KW-1133">Transmembrane helix</keyword>
<feature type="domain" description="AIG1-type G" evidence="8">
    <location>
        <begin position="375"/>
        <end position="575"/>
    </location>
</feature>
<feature type="domain" description="AIG1-type G" evidence="8">
    <location>
        <begin position="32"/>
        <end position="232"/>
    </location>
</feature>
<gene>
    <name evidence="10" type="primary">LOC120037241</name>
</gene>
<dbReference type="InterPro" id="IPR027417">
    <property type="entry name" value="P-loop_NTPase"/>
</dbReference>
<dbReference type="Gene3D" id="3.40.50.300">
    <property type="entry name" value="P-loop containing nucleotide triphosphate hydrolases"/>
    <property type="match status" value="2"/>
</dbReference>
<evidence type="ECO:0000313" key="9">
    <source>
        <dbReference type="Proteomes" id="UP000808372"/>
    </source>
</evidence>
<name>A0A8U0U589_SALNM</name>
<organism evidence="9 10">
    <name type="scientific">Salvelinus namaycush</name>
    <name type="common">Lake trout</name>
    <name type="synonym">Salmo namaycush</name>
    <dbReference type="NCBI Taxonomy" id="8040"/>
    <lineage>
        <taxon>Eukaryota</taxon>
        <taxon>Metazoa</taxon>
        <taxon>Chordata</taxon>
        <taxon>Craniata</taxon>
        <taxon>Vertebrata</taxon>
        <taxon>Euteleostomi</taxon>
        <taxon>Actinopterygii</taxon>
        <taxon>Neopterygii</taxon>
        <taxon>Teleostei</taxon>
        <taxon>Protacanthopterygii</taxon>
        <taxon>Salmoniformes</taxon>
        <taxon>Salmonidae</taxon>
        <taxon>Salmoninae</taxon>
        <taxon>Salvelinus</taxon>
    </lineage>
</organism>
<comment type="similarity">
    <text evidence="1">Belongs to the TRAFAC class TrmE-Era-EngA-EngB-Septin-like GTPase superfamily. AIG1/Toc34/Toc159-like paraseptin GTPase family. IAN subfamily.</text>
</comment>
<sequence>MARGRGRTLRIMFLLTLCLQDFTGQCQVSGQLSDLRIVLVGKTGSGKSATGNTILGREGFKEDSSPESVTSHCMKQSGMVAGKKIHVIDTPGLFDTKLTDTEMKSEIEKAIYMSVPGPHVFLLVIRLGVRFTEEEQNTVKWIQENFGEEASMYTILLFTHGDQLKGKSVEEFLAESKELRKLINICGGRYHSLINDKRKDNTQVTELLEKIEEMVKKNGGKHYTNEMYQEAQMKIEEQEERKKQEEDKIEKERQQKERERIKREEILSRCKISALVSSAVLGWGYKFSSPLWLAAGSVSAIFEGYQCMDAYFNWGGSDSKEHEEWELNELVTFDNILAKRDRTMAEAIPLREMELKRLPESDGCGSTHHDGSGLTADLRIVLLGKTGAGKSATGNTILGKNVFKVDSSPASVTGQCERQSGEVNGTTVHVVDTPGLFDTARSDEEVKEKIEECVNMSVPGPHAFLLVIRLGVRFTEEERNAVRWIQENFGEDASMYTILLFTCKDQLKGKQVTDSLKMCKELRRLSITLGGGYHSFNNDAKDDPAQVPELLEKIKEMVELNGGEHYTNEMYQKAQRKIREAEERRKEEEKIRREEEERKLKEEVKVEIEKEKEEEKREKVDKKRNLHIALAVTVVCVVVGVIIAAAADTTVALALAPLLLVLGAASGITAICLKNGRCGAKTPVSVAV</sequence>
<dbReference type="InterPro" id="IPR045058">
    <property type="entry name" value="GIMA/IAN/Toc"/>
</dbReference>
<evidence type="ECO:0000256" key="6">
    <source>
        <dbReference type="SAM" id="Phobius"/>
    </source>
</evidence>
<evidence type="ECO:0000313" key="10">
    <source>
        <dbReference type="RefSeq" id="XP_038839341.1"/>
    </source>
</evidence>
<keyword evidence="2" id="KW-0547">Nucleotide-binding</keyword>
<evidence type="ECO:0000259" key="8">
    <source>
        <dbReference type="PROSITE" id="PS51720"/>
    </source>
</evidence>
<dbReference type="AlphaFoldDB" id="A0A8U0U589"/>
<dbReference type="SUPFAM" id="SSF52540">
    <property type="entry name" value="P-loop containing nucleoside triphosphate hydrolases"/>
    <property type="match status" value="2"/>
</dbReference>
<evidence type="ECO:0000256" key="1">
    <source>
        <dbReference type="ARBA" id="ARBA00008535"/>
    </source>
</evidence>
<evidence type="ECO:0000256" key="5">
    <source>
        <dbReference type="SAM" id="MobiDB-lite"/>
    </source>
</evidence>
<dbReference type="PROSITE" id="PS51720">
    <property type="entry name" value="G_AIG1"/>
    <property type="match status" value="2"/>
</dbReference>
<dbReference type="GO" id="GO:0005525">
    <property type="term" value="F:GTP binding"/>
    <property type="evidence" value="ECO:0007669"/>
    <property type="project" value="UniProtKB-KW"/>
</dbReference>
<feature type="region of interest" description="Disordered" evidence="5">
    <location>
        <begin position="236"/>
        <end position="257"/>
    </location>
</feature>
<reference evidence="10" key="1">
    <citation type="submission" date="2025-08" db="UniProtKB">
        <authorList>
            <consortium name="RefSeq"/>
        </authorList>
    </citation>
    <scope>IDENTIFICATION</scope>
    <source>
        <tissue evidence="10">White muscle</tissue>
    </source>
</reference>
<keyword evidence="6" id="KW-0472">Membrane</keyword>
<dbReference type="RefSeq" id="XP_038839341.1">
    <property type="nucleotide sequence ID" value="XM_038983413.1"/>
</dbReference>
<keyword evidence="6" id="KW-0812">Transmembrane</keyword>
<feature type="transmembrane region" description="Helical" evidence="6">
    <location>
        <begin position="653"/>
        <end position="673"/>
    </location>
</feature>
<evidence type="ECO:0000256" key="3">
    <source>
        <dbReference type="ARBA" id="ARBA00023134"/>
    </source>
</evidence>
<dbReference type="GeneID" id="120037241"/>
<proteinExistence type="inferred from homology"/>
<dbReference type="PANTHER" id="PTHR10903:SF112">
    <property type="entry name" value="SI:CH211-113E8.5"/>
    <property type="match status" value="1"/>
</dbReference>
<keyword evidence="4" id="KW-0175">Coiled coil</keyword>
<dbReference type="KEGG" id="snh:120037241"/>
<dbReference type="Proteomes" id="UP000808372">
    <property type="component" value="Unplaced"/>
</dbReference>
<keyword evidence="9" id="KW-1185">Reference proteome</keyword>
<feature type="chain" id="PRO_5035831595" evidence="7">
    <location>
        <begin position="25"/>
        <end position="688"/>
    </location>
</feature>
<keyword evidence="3" id="KW-0342">GTP-binding</keyword>
<accession>A0A8U0U589</accession>
<evidence type="ECO:0000256" key="2">
    <source>
        <dbReference type="ARBA" id="ARBA00022741"/>
    </source>
</evidence>
<keyword evidence="7" id="KW-0732">Signal</keyword>
<feature type="signal peptide" evidence="7">
    <location>
        <begin position="1"/>
        <end position="24"/>
    </location>
</feature>
<dbReference type="InterPro" id="IPR006703">
    <property type="entry name" value="G_AIG1"/>
</dbReference>
<evidence type="ECO:0000256" key="7">
    <source>
        <dbReference type="SAM" id="SignalP"/>
    </source>
</evidence>